<dbReference type="InterPro" id="IPR011043">
    <property type="entry name" value="Gal_Oxase/kelch_b-propeller"/>
</dbReference>
<organism evidence="1 2">
    <name type="scientific">Mangrovimicrobium sediminis</name>
    <dbReference type="NCBI Taxonomy" id="2562682"/>
    <lineage>
        <taxon>Bacteria</taxon>
        <taxon>Pseudomonadati</taxon>
        <taxon>Pseudomonadota</taxon>
        <taxon>Gammaproteobacteria</taxon>
        <taxon>Cellvibrionales</taxon>
        <taxon>Halieaceae</taxon>
        <taxon>Mangrovimicrobium</taxon>
    </lineage>
</organism>
<protein>
    <recommendedName>
        <fullName evidence="3">Exo-alpha-sialidase</fullName>
    </recommendedName>
</protein>
<evidence type="ECO:0008006" key="3">
    <source>
        <dbReference type="Google" id="ProtNLM"/>
    </source>
</evidence>
<reference evidence="1 2" key="1">
    <citation type="submission" date="2019-04" db="EMBL/GenBank/DDBJ databases">
        <title>Taxonomy of novel Haliea sp. from mangrove soil of West Coast of India.</title>
        <authorList>
            <person name="Verma A."/>
            <person name="Kumar P."/>
            <person name="Krishnamurthi S."/>
        </authorList>
    </citation>
    <scope>NUCLEOTIDE SEQUENCE [LARGE SCALE GENOMIC DNA]</scope>
    <source>
        <strain evidence="1 2">SAOS-164</strain>
    </source>
</reference>
<evidence type="ECO:0000313" key="1">
    <source>
        <dbReference type="EMBL" id="TGD76269.1"/>
    </source>
</evidence>
<dbReference type="SUPFAM" id="SSF50965">
    <property type="entry name" value="Galactose oxidase, central domain"/>
    <property type="match status" value="1"/>
</dbReference>
<comment type="caution">
    <text evidence="1">The sequence shown here is derived from an EMBL/GenBank/DDBJ whole genome shotgun (WGS) entry which is preliminary data.</text>
</comment>
<gene>
    <name evidence="1" type="ORF">E4634_00635</name>
</gene>
<accession>A0A4Z0M9S7</accession>
<dbReference type="Proteomes" id="UP000298050">
    <property type="component" value="Unassembled WGS sequence"/>
</dbReference>
<dbReference type="OrthoDB" id="1746166at2"/>
<name>A0A4Z0M9S7_9GAMM</name>
<evidence type="ECO:0000313" key="2">
    <source>
        <dbReference type="Proteomes" id="UP000298050"/>
    </source>
</evidence>
<dbReference type="EMBL" id="SRLE01000001">
    <property type="protein sequence ID" value="TGD76269.1"/>
    <property type="molecule type" value="Genomic_DNA"/>
</dbReference>
<dbReference type="AlphaFoldDB" id="A0A4Z0M9S7"/>
<proteinExistence type="predicted"/>
<keyword evidence="2" id="KW-1185">Reference proteome</keyword>
<sequence length="483" mass="53437">MKFNKVGINPGLAAKDFRRIARGGFGDGHNAYAHSMAYFRGKIYVGTTRGNFPLMKARLPIGMNPWPVECPENPFDLDLHAQIWCYDPLTDQWEMVYRSPTIIGDHGKPIPRELGLRGMAVFQAAHETEPALYVATWSPAKGPGCLVLRTVDGRTFEPSCEPGLGGLPVTVIRTLIEFKGKLYTSPAGSRGGNPNVAKHSVVFECADPAGGIWKPVSELGFGDPTNRTVFEMIGFGDHLYVSTLNLEGGQIWRSTLEGEEPYEWEKVIELGAYRGELNQAGCSMLPFKGALYIGTGIQGGGVDTQNGIGPAASEVFRIHPDGSWDLIVGEARDTPDGYKEPLSGYRPGFDNYFNGYFWRMVEHEGWLYLGTFSWNSLLGYARRENWPDFFSSIVSEVGERFIMENQCGFDLYRTFDGENWVPVTITGFNNPFNAGLRTFASTEHGLFLGTANPFGPRVRPIGEEELVDNPDGGCEVYLGKHLD</sequence>